<dbReference type="EMBL" id="MHOK01000010">
    <property type="protein sequence ID" value="OGZ62013.1"/>
    <property type="molecule type" value="Genomic_DNA"/>
</dbReference>
<dbReference type="GO" id="GO:0035312">
    <property type="term" value="F:5'-3' DNA exonuclease activity"/>
    <property type="evidence" value="ECO:0007669"/>
    <property type="project" value="TreeGrafter"/>
</dbReference>
<evidence type="ECO:0000259" key="1">
    <source>
        <dbReference type="SMART" id="SM00481"/>
    </source>
</evidence>
<dbReference type="Gene3D" id="1.10.150.650">
    <property type="match status" value="1"/>
</dbReference>
<dbReference type="SMART" id="SM00481">
    <property type="entry name" value="POLIIIAc"/>
    <property type="match status" value="1"/>
</dbReference>
<dbReference type="Pfam" id="PF02811">
    <property type="entry name" value="PHP"/>
    <property type="match status" value="1"/>
</dbReference>
<dbReference type="STRING" id="1802165.A3F94_00820"/>
<evidence type="ECO:0000313" key="2">
    <source>
        <dbReference type="EMBL" id="OGZ62013.1"/>
    </source>
</evidence>
<dbReference type="SUPFAM" id="SSF89550">
    <property type="entry name" value="PHP domain-like"/>
    <property type="match status" value="1"/>
</dbReference>
<feature type="domain" description="Polymerase/histidinol phosphatase N-terminal" evidence="1">
    <location>
        <begin position="8"/>
        <end position="72"/>
    </location>
</feature>
<dbReference type="InterPro" id="IPR052018">
    <property type="entry name" value="PHP_domain"/>
</dbReference>
<name>A0A1G2HHT1_9BACT</name>
<dbReference type="InterPro" id="IPR003141">
    <property type="entry name" value="Pol/His_phosphatase_N"/>
</dbReference>
<dbReference type="InterPro" id="IPR004013">
    <property type="entry name" value="PHP_dom"/>
</dbReference>
<protein>
    <recommendedName>
        <fullName evidence="1">Polymerase/histidinol phosphatase N-terminal domain-containing protein</fullName>
    </recommendedName>
</protein>
<dbReference type="PANTHER" id="PTHR42924:SF3">
    <property type="entry name" value="POLYMERASE_HISTIDINOL PHOSPHATASE N-TERMINAL DOMAIN-CONTAINING PROTEIN"/>
    <property type="match status" value="1"/>
</dbReference>
<dbReference type="GO" id="GO:0004534">
    <property type="term" value="F:5'-3' RNA exonuclease activity"/>
    <property type="evidence" value="ECO:0007669"/>
    <property type="project" value="TreeGrafter"/>
</dbReference>
<dbReference type="Proteomes" id="UP000176770">
    <property type="component" value="Unassembled WGS sequence"/>
</dbReference>
<reference evidence="2 3" key="1">
    <citation type="journal article" date="2016" name="Nat. Commun.">
        <title>Thousands of microbial genomes shed light on interconnected biogeochemical processes in an aquifer system.</title>
        <authorList>
            <person name="Anantharaman K."/>
            <person name="Brown C.T."/>
            <person name="Hug L.A."/>
            <person name="Sharon I."/>
            <person name="Castelle C.J."/>
            <person name="Probst A.J."/>
            <person name="Thomas B.C."/>
            <person name="Singh A."/>
            <person name="Wilkins M.J."/>
            <person name="Karaoz U."/>
            <person name="Brodie E.L."/>
            <person name="Williams K.H."/>
            <person name="Hubbard S.S."/>
            <person name="Banfield J.F."/>
        </authorList>
    </citation>
    <scope>NUCLEOTIDE SEQUENCE [LARGE SCALE GENOMIC DNA]</scope>
</reference>
<dbReference type="AlphaFoldDB" id="A0A1G2HHT1"/>
<dbReference type="PANTHER" id="PTHR42924">
    <property type="entry name" value="EXONUCLEASE"/>
    <property type="match status" value="1"/>
</dbReference>
<gene>
    <name evidence="2" type="ORF">A3F94_00820</name>
</gene>
<organism evidence="2 3">
    <name type="scientific">Candidatus Spechtbacteria bacterium RIFCSPLOWO2_12_FULL_38_22</name>
    <dbReference type="NCBI Taxonomy" id="1802165"/>
    <lineage>
        <taxon>Bacteria</taxon>
        <taxon>Candidatus Spechtiibacteriota</taxon>
    </lineage>
</organism>
<accession>A0A1G2HHT1</accession>
<comment type="caution">
    <text evidence="2">The sequence shown here is derived from an EMBL/GenBank/DDBJ whole genome shotgun (WGS) entry which is preliminary data.</text>
</comment>
<sequence>MKLLYESLHNHTKLSDGVLSHLELLDVAEKAGFGVIGFTDHDLLPSKEILNELKQYKGKVKWFIGCELSAALPEELGGGESSNFHIVGLFTDPFNKDILNHCAKMQESRIERMKMIVKNLTGLGFKITVEDCFEEAGDLNVGRPHIVRVLNRYKENGAVQDRLMRRMEEVAKTDSAVAENYVNMIKLGEISYPYGLYLSNDAFISDVYVDHLYYKDMDAIVDLIHGAGGVALLAHWHTIQKKIDESTLRKFLSDKRLDGIEVAAGFYPDNDEKQKKIVKEIGTLAMVGVDMHLPEDFEKFVFLDKRRAEESTGTLQRVIDRIKPNLKYSNIS</sequence>
<evidence type="ECO:0000313" key="3">
    <source>
        <dbReference type="Proteomes" id="UP000176770"/>
    </source>
</evidence>
<dbReference type="Gene3D" id="3.20.20.140">
    <property type="entry name" value="Metal-dependent hydrolases"/>
    <property type="match status" value="1"/>
</dbReference>
<proteinExistence type="predicted"/>
<dbReference type="InterPro" id="IPR016195">
    <property type="entry name" value="Pol/histidinol_Pase-like"/>
</dbReference>